<keyword evidence="4" id="KW-1185">Reference proteome</keyword>
<organism evidence="3 4">
    <name type="scientific">Thermoflexibacter ruber</name>
    <dbReference type="NCBI Taxonomy" id="1003"/>
    <lineage>
        <taxon>Bacteria</taxon>
        <taxon>Pseudomonadati</taxon>
        <taxon>Bacteroidota</taxon>
        <taxon>Cytophagia</taxon>
        <taxon>Cytophagales</taxon>
        <taxon>Thermoflexibacteraceae</taxon>
        <taxon>Thermoflexibacter</taxon>
    </lineage>
</organism>
<dbReference type="SMART" id="SM01080">
    <property type="entry name" value="CHASE2"/>
    <property type="match status" value="1"/>
</dbReference>
<dbReference type="RefSeq" id="WP_091546235.1">
    <property type="nucleotide sequence ID" value="NZ_FONY01000023.1"/>
</dbReference>
<evidence type="ECO:0000313" key="4">
    <source>
        <dbReference type="Proteomes" id="UP000199513"/>
    </source>
</evidence>
<keyword evidence="1" id="KW-1133">Transmembrane helix</keyword>
<evidence type="ECO:0000256" key="1">
    <source>
        <dbReference type="SAM" id="Phobius"/>
    </source>
</evidence>
<keyword evidence="1" id="KW-0472">Membrane</keyword>
<dbReference type="EMBL" id="FONY01000023">
    <property type="protein sequence ID" value="SFF27295.1"/>
    <property type="molecule type" value="Genomic_DNA"/>
</dbReference>
<dbReference type="Proteomes" id="UP000199513">
    <property type="component" value="Unassembled WGS sequence"/>
</dbReference>
<dbReference type="AlphaFoldDB" id="A0A1I2HAP4"/>
<reference evidence="3 4" key="1">
    <citation type="submission" date="2016-10" db="EMBL/GenBank/DDBJ databases">
        <authorList>
            <person name="de Groot N.N."/>
        </authorList>
    </citation>
    <scope>NUCLEOTIDE SEQUENCE [LARGE SCALE GENOMIC DNA]</scope>
    <source>
        <strain>GEY</strain>
        <strain evidence="4">DSM 9560</strain>
    </source>
</reference>
<feature type="domain" description="CHASE2" evidence="2">
    <location>
        <begin position="41"/>
        <end position="329"/>
    </location>
</feature>
<feature type="transmembrane region" description="Helical" evidence="1">
    <location>
        <begin position="312"/>
        <end position="332"/>
    </location>
</feature>
<gene>
    <name evidence="3" type="ORF">SAMN04488541_102317</name>
</gene>
<dbReference type="Pfam" id="PF05226">
    <property type="entry name" value="CHASE2"/>
    <property type="match status" value="1"/>
</dbReference>
<evidence type="ECO:0000313" key="3">
    <source>
        <dbReference type="EMBL" id="SFF27295.1"/>
    </source>
</evidence>
<sequence length="414" mass="47203">MKKIFLNWNGIGGTAFVFLIMWALGQIAFNLSFLDVFGEVIDDYNTTDIAFSQFKVPNASSDTNIVVVNIGRLGRAEIAQQVNILNHFEPAVIGIDVEFSEEKDAFEDSLLADAFAKTKNLILWSKVINGQPDPEDEEKIIWDSLLLTIPRFANVAEHGYTNALTEGESKFETWRETSSIEHLSNGQVEYSFATKITQKFDSLAAQTFINRNKDYPIEIINFRGNLDKFTKLDVSDVLDTNFVAETIKGKIVLMGYLGDEYTGSTWDDDKYYSPLNEKPVGRVPPDMYGVVVHANIISMILNKEYIDTIPNWLTWLLAVIFCYLNVAVFAWLTEHKFWGPWYGVVSKFIQVIELILLVYVMLYFFINQNIKLDLTLTFIVILLAGELIEIYQVMVQNLSKYLTGKPKMLKGHEI</sequence>
<protein>
    <submittedName>
        <fullName evidence="3">Sensor domain CHASE2-containing protein</fullName>
    </submittedName>
</protein>
<proteinExistence type="predicted"/>
<accession>A0A1I2HAP4</accession>
<feature type="transmembrane region" description="Helical" evidence="1">
    <location>
        <begin position="372"/>
        <end position="391"/>
    </location>
</feature>
<keyword evidence="1" id="KW-0812">Transmembrane</keyword>
<name>A0A1I2HAP4_9BACT</name>
<feature type="transmembrane region" description="Helical" evidence="1">
    <location>
        <begin position="344"/>
        <end position="366"/>
    </location>
</feature>
<evidence type="ECO:0000259" key="2">
    <source>
        <dbReference type="SMART" id="SM01080"/>
    </source>
</evidence>
<dbReference type="InterPro" id="IPR007890">
    <property type="entry name" value="CHASE2"/>
</dbReference>
<dbReference type="STRING" id="1003.SAMN04488541_102317"/>
<dbReference type="OrthoDB" id="1403562at2"/>